<dbReference type="PANTHER" id="PTHR13620:SF121">
    <property type="entry name" value="EMB|CAB82946.1-RELATED"/>
    <property type="match status" value="1"/>
</dbReference>
<reference evidence="4" key="1">
    <citation type="submission" date="2019-09" db="EMBL/GenBank/DDBJ databases">
        <authorList>
            <person name="Zhang L."/>
        </authorList>
    </citation>
    <scope>NUCLEOTIDE SEQUENCE</scope>
</reference>
<dbReference type="GO" id="GO:0003676">
    <property type="term" value="F:nucleic acid binding"/>
    <property type="evidence" value="ECO:0007669"/>
    <property type="project" value="InterPro"/>
</dbReference>
<dbReference type="GO" id="GO:0006139">
    <property type="term" value="P:nucleobase-containing compound metabolic process"/>
    <property type="evidence" value="ECO:0007669"/>
    <property type="project" value="InterPro"/>
</dbReference>
<name>A0A5K1DS10_9MAGN</name>
<feature type="domain" description="3'-5' exonuclease" evidence="3">
    <location>
        <begin position="36"/>
        <end position="218"/>
    </location>
</feature>
<dbReference type="GO" id="GO:0008408">
    <property type="term" value="F:3'-5' exonuclease activity"/>
    <property type="evidence" value="ECO:0007669"/>
    <property type="project" value="InterPro"/>
</dbReference>
<dbReference type="SUPFAM" id="SSF53098">
    <property type="entry name" value="Ribonuclease H-like"/>
    <property type="match status" value="1"/>
</dbReference>
<dbReference type="InterPro" id="IPR036397">
    <property type="entry name" value="RNaseH_sf"/>
</dbReference>
<protein>
    <recommendedName>
        <fullName evidence="3">3'-5' exonuclease domain-containing protein</fullName>
    </recommendedName>
</protein>
<gene>
    <name evidence="4" type="ORF">NYM_LOCUS19822</name>
</gene>
<dbReference type="Gramene" id="NC5G0160650.1">
    <property type="protein sequence ID" value="NC5G0160650.1:cds"/>
    <property type="gene ID" value="NC5G0160650"/>
</dbReference>
<evidence type="ECO:0000259" key="3">
    <source>
        <dbReference type="SMART" id="SM00474"/>
    </source>
</evidence>
<dbReference type="CDD" id="cd06141">
    <property type="entry name" value="WRN_exo"/>
    <property type="match status" value="1"/>
</dbReference>
<dbReference type="InterPro" id="IPR051132">
    <property type="entry name" value="3-5_Exonuclease_domain"/>
</dbReference>
<dbReference type="GO" id="GO:0005737">
    <property type="term" value="C:cytoplasm"/>
    <property type="evidence" value="ECO:0007669"/>
    <property type="project" value="TreeGrafter"/>
</dbReference>
<accession>A0A5K1DS10</accession>
<dbReference type="InterPro" id="IPR012337">
    <property type="entry name" value="RNaseH-like_sf"/>
</dbReference>
<dbReference type="Pfam" id="PF01612">
    <property type="entry name" value="DNA_pol_A_exo1"/>
    <property type="match status" value="1"/>
</dbReference>
<keyword evidence="2" id="KW-0378">Hydrolase</keyword>
<organism evidence="4">
    <name type="scientific">Nymphaea colorata</name>
    <name type="common">pocket water lily</name>
    <dbReference type="NCBI Taxonomy" id="210225"/>
    <lineage>
        <taxon>Eukaryota</taxon>
        <taxon>Viridiplantae</taxon>
        <taxon>Streptophyta</taxon>
        <taxon>Embryophyta</taxon>
        <taxon>Tracheophyta</taxon>
        <taxon>Spermatophyta</taxon>
        <taxon>Magnoliopsida</taxon>
        <taxon>Nymphaeales</taxon>
        <taxon>Nymphaeaceae</taxon>
        <taxon>Nymphaea</taxon>
    </lineage>
</organism>
<dbReference type="PANTHER" id="PTHR13620">
    <property type="entry name" value="3-5 EXONUCLEASE"/>
    <property type="match status" value="1"/>
</dbReference>
<keyword evidence="1" id="KW-0540">Nuclease</keyword>
<dbReference type="GO" id="GO:0005634">
    <property type="term" value="C:nucleus"/>
    <property type="evidence" value="ECO:0007669"/>
    <property type="project" value="TreeGrafter"/>
</dbReference>
<dbReference type="EMBL" id="LR721783">
    <property type="protein sequence ID" value="VVW41047.1"/>
    <property type="molecule type" value="Genomic_DNA"/>
</dbReference>
<dbReference type="Gene3D" id="3.30.420.10">
    <property type="entry name" value="Ribonuclease H-like superfamily/Ribonuclease H"/>
    <property type="match status" value="1"/>
</dbReference>
<dbReference type="InterPro" id="IPR002562">
    <property type="entry name" value="3'-5'_exonuclease_dom"/>
</dbReference>
<sequence>MATQYNTNTNYYNPSSSSSSLTATYWITVGGRSIYTTVTSDPLVVDRWVGDVTARTYRKGLVVGLDCEWRPSFTKGRTNKVGLIQLCVGSKCLTVQLLYTTNRHCGLLSFLLDPTINFVGVGIDGDARKLVYDHGIRVGGRRYDLAELAASRLHRKELRKQGLKGLAREILGIDMLKPKTITLSNWSAMYLSDEQIEYACIDAYVSFSIGMKLLGRWR</sequence>
<evidence type="ECO:0000256" key="2">
    <source>
        <dbReference type="ARBA" id="ARBA00022801"/>
    </source>
</evidence>
<evidence type="ECO:0000256" key="1">
    <source>
        <dbReference type="ARBA" id="ARBA00022722"/>
    </source>
</evidence>
<evidence type="ECO:0000313" key="4">
    <source>
        <dbReference type="EMBL" id="VVW41047.1"/>
    </source>
</evidence>
<proteinExistence type="predicted"/>
<dbReference type="SMART" id="SM00474">
    <property type="entry name" value="35EXOc"/>
    <property type="match status" value="1"/>
</dbReference>
<dbReference type="AlphaFoldDB" id="A0A5K1DS10"/>